<dbReference type="SUPFAM" id="SSF111369">
    <property type="entry name" value="HlyD-like secretion proteins"/>
    <property type="match status" value="1"/>
</dbReference>
<sequence>MKVYNLNELTNSRLLYDKRPPKFLSFIILTVLVLFIGFIIWSTSSIKTFVVKGQGIISDEEKSSLMAKVSGEVDEVHIEEGQFVKKGDLLLTINAPDLDSQLSQVNDQIDLISTRIKFLKKAEKNAINKTNKFNKNDFDEIEFYNKLKASSSKVEEYKVDEESLKKQDYPKEQIKQIKKQSETKEKQIYYDTINDFTRERNQLDLELKKLEIQKNAISNSSKEYNLYASQNGTIHLSTDIKEGMVIQAGLTLGSISNKNGNLIVTSMIQGIDRPRIHKNDEVSLAIGGLNQAEYGTLNGKVISIDEDSSIDNENGKVFFKIKIKPEKTYLEDKKREG</sequence>
<feature type="coiled-coil region" evidence="6">
    <location>
        <begin position="193"/>
        <end position="220"/>
    </location>
</feature>
<gene>
    <name evidence="9" type="ORF">QJS64_07735</name>
</gene>
<feature type="transmembrane region" description="Helical" evidence="7">
    <location>
        <begin position="23"/>
        <end position="41"/>
    </location>
</feature>
<dbReference type="InterPro" id="IPR050739">
    <property type="entry name" value="MFP"/>
</dbReference>
<dbReference type="PANTHER" id="PTHR30386:SF26">
    <property type="entry name" value="TRANSPORT PROTEIN COMB"/>
    <property type="match status" value="1"/>
</dbReference>
<organism evidence="9 10">
    <name type="scientific">Paraclostridium bifermentans</name>
    <name type="common">Clostridium bifermentans</name>
    <dbReference type="NCBI Taxonomy" id="1490"/>
    <lineage>
        <taxon>Bacteria</taxon>
        <taxon>Bacillati</taxon>
        <taxon>Bacillota</taxon>
        <taxon>Clostridia</taxon>
        <taxon>Peptostreptococcales</taxon>
        <taxon>Peptostreptococcaceae</taxon>
        <taxon>Paraclostridium</taxon>
    </lineage>
</organism>
<keyword evidence="4 7" id="KW-1133">Transmembrane helix</keyword>
<comment type="subcellular location">
    <subcellularLocation>
        <location evidence="1">Membrane</location>
        <topology evidence="1">Single-pass membrane protein</topology>
    </subcellularLocation>
</comment>
<proteinExistence type="inferred from homology"/>
<evidence type="ECO:0000313" key="10">
    <source>
        <dbReference type="Proteomes" id="UP001239169"/>
    </source>
</evidence>
<keyword evidence="5 7" id="KW-0472">Membrane</keyword>
<dbReference type="PRINTS" id="PR01490">
    <property type="entry name" value="RTXTOXIND"/>
</dbReference>
<dbReference type="Gene3D" id="1.10.287.470">
    <property type="entry name" value="Helix hairpin bin"/>
    <property type="match status" value="1"/>
</dbReference>
<reference evidence="9 10" key="1">
    <citation type="submission" date="2023-04" db="EMBL/GenBank/DDBJ databases">
        <title>Bacteria Genome Submission.</title>
        <authorList>
            <person name="Isaac P."/>
        </authorList>
    </citation>
    <scope>NUCLEOTIDE SEQUENCE [LARGE SCALE GENOMIC DNA]</scope>
    <source>
        <strain evidence="9 10">SampleS7P1</strain>
    </source>
</reference>
<keyword evidence="10" id="KW-1185">Reference proteome</keyword>
<dbReference type="EMBL" id="CP124685">
    <property type="protein sequence ID" value="WGX76902.1"/>
    <property type="molecule type" value="Genomic_DNA"/>
</dbReference>
<evidence type="ECO:0000256" key="1">
    <source>
        <dbReference type="ARBA" id="ARBA00004167"/>
    </source>
</evidence>
<dbReference type="Pfam" id="PF26002">
    <property type="entry name" value="Beta-barrel_AprE"/>
    <property type="match status" value="1"/>
</dbReference>
<keyword evidence="6" id="KW-0175">Coiled coil</keyword>
<evidence type="ECO:0000256" key="3">
    <source>
        <dbReference type="ARBA" id="ARBA00022692"/>
    </source>
</evidence>
<protein>
    <submittedName>
        <fullName evidence="9">HlyD family efflux transporter periplasmic adaptor subunit</fullName>
    </submittedName>
</protein>
<comment type="similarity">
    <text evidence="2">Belongs to the membrane fusion protein (MFP) (TC 8.A.1) family.</text>
</comment>
<keyword evidence="3 7" id="KW-0812">Transmembrane</keyword>
<evidence type="ECO:0000256" key="2">
    <source>
        <dbReference type="ARBA" id="ARBA00009477"/>
    </source>
</evidence>
<evidence type="ECO:0000256" key="7">
    <source>
        <dbReference type="SAM" id="Phobius"/>
    </source>
</evidence>
<accession>A0ABY8R865</accession>
<dbReference type="InterPro" id="IPR058982">
    <property type="entry name" value="Beta-barrel_AprE"/>
</dbReference>
<evidence type="ECO:0000259" key="8">
    <source>
        <dbReference type="Pfam" id="PF26002"/>
    </source>
</evidence>
<evidence type="ECO:0000256" key="4">
    <source>
        <dbReference type="ARBA" id="ARBA00022989"/>
    </source>
</evidence>
<dbReference type="Gene3D" id="2.40.50.100">
    <property type="match status" value="1"/>
</dbReference>
<evidence type="ECO:0000256" key="6">
    <source>
        <dbReference type="SAM" id="Coils"/>
    </source>
</evidence>
<dbReference type="PANTHER" id="PTHR30386">
    <property type="entry name" value="MEMBRANE FUSION SUBUNIT OF EMRAB-TOLC MULTIDRUG EFFLUX PUMP"/>
    <property type="match status" value="1"/>
</dbReference>
<name>A0ABY8R865_PARBF</name>
<dbReference type="Proteomes" id="UP001239169">
    <property type="component" value="Chromosome"/>
</dbReference>
<evidence type="ECO:0000313" key="9">
    <source>
        <dbReference type="EMBL" id="WGX76902.1"/>
    </source>
</evidence>
<feature type="domain" description="AprE-like beta-barrel" evidence="8">
    <location>
        <begin position="262"/>
        <end position="334"/>
    </location>
</feature>
<evidence type="ECO:0000256" key="5">
    <source>
        <dbReference type="ARBA" id="ARBA00023136"/>
    </source>
</evidence>